<dbReference type="AlphaFoldDB" id="F2UQI5"/>
<accession>F2UQI5</accession>
<dbReference type="InterPro" id="IPR041330">
    <property type="entry name" value="KN17_SH3"/>
</dbReference>
<dbReference type="GeneID" id="16069041"/>
<dbReference type="Pfam" id="PF25092">
    <property type="entry name" value="SH3_KIN17_C"/>
    <property type="match status" value="1"/>
</dbReference>
<gene>
    <name evidence="4" type="ORF">PTSG_10174</name>
</gene>
<dbReference type="Gene3D" id="2.30.30.30">
    <property type="match status" value="1"/>
</dbReference>
<sequence>MVDIEEKKRAKLERQQREEEERRKKKEEEAAKMKAMAQATGGAVGKDGAAGEDASWLAKDIVVKIINKTLADGKYYKRKGYVKSLADAYTANVRLLDSKTTLRLDQAYLETVIPSVGGHVLILHGPHANCLGKLKDIDYDKFSADIKVLEGSGKGTRVMLPYEHFSKFYEPKA</sequence>
<dbReference type="PANTHER" id="PTHR12805:SF0">
    <property type="entry name" value="DNA_RNA-BINDING PROTEIN KIN17"/>
    <property type="match status" value="1"/>
</dbReference>
<dbReference type="InterPro" id="IPR041995">
    <property type="entry name" value="KOW_KIN17"/>
</dbReference>
<keyword evidence="5" id="KW-1185">Reference proteome</keyword>
<dbReference type="eggNOG" id="KOG2837">
    <property type="taxonomic scope" value="Eukaryota"/>
</dbReference>
<dbReference type="OrthoDB" id="10266249at2759"/>
<evidence type="ECO:0000259" key="3">
    <source>
        <dbReference type="Pfam" id="PF25092"/>
    </source>
</evidence>
<dbReference type="RefSeq" id="XP_004988511.1">
    <property type="nucleotide sequence ID" value="XM_004988454.1"/>
</dbReference>
<evidence type="ECO:0000313" key="4">
    <source>
        <dbReference type="EMBL" id="EGD79890.1"/>
    </source>
</evidence>
<feature type="domain" description="KN17 SH3-like" evidence="2">
    <location>
        <begin position="55"/>
        <end position="105"/>
    </location>
</feature>
<dbReference type="STRING" id="946362.F2UQI5"/>
<proteinExistence type="predicted"/>
<dbReference type="FunFam" id="2.30.30.140:FF:000092">
    <property type="entry name" value="DNA/RNA-binding protein KIN17"/>
    <property type="match status" value="1"/>
</dbReference>
<dbReference type="Pfam" id="PF18131">
    <property type="entry name" value="KN17_SH3"/>
    <property type="match status" value="1"/>
</dbReference>
<feature type="compositionally biased region" description="Basic and acidic residues" evidence="1">
    <location>
        <begin position="1"/>
        <end position="32"/>
    </location>
</feature>
<dbReference type="Proteomes" id="UP000007799">
    <property type="component" value="Unassembled WGS sequence"/>
</dbReference>
<dbReference type="KEGG" id="sre:PTSG_10174"/>
<dbReference type="Gene3D" id="2.30.30.140">
    <property type="match status" value="1"/>
</dbReference>
<dbReference type="PANTHER" id="PTHR12805">
    <property type="entry name" value="KIN17 KIN, ANTIGENIC DETERMINANT OF RECA PROTEIN HOMOLOG"/>
    <property type="match status" value="1"/>
</dbReference>
<dbReference type="GO" id="GO:0005634">
    <property type="term" value="C:nucleus"/>
    <property type="evidence" value="ECO:0007669"/>
    <property type="project" value="TreeGrafter"/>
</dbReference>
<protein>
    <submittedName>
        <fullName evidence="4">Uncharacterized protein</fullName>
    </submittedName>
</protein>
<dbReference type="InterPro" id="IPR037321">
    <property type="entry name" value="KIN17-like"/>
</dbReference>
<dbReference type="InterPro" id="IPR014722">
    <property type="entry name" value="Rib_uL2_dom2"/>
</dbReference>
<evidence type="ECO:0000313" key="5">
    <source>
        <dbReference type="Proteomes" id="UP000007799"/>
    </source>
</evidence>
<feature type="domain" description="Kin17 KOW" evidence="3">
    <location>
        <begin position="114"/>
        <end position="167"/>
    </location>
</feature>
<dbReference type="InParanoid" id="F2UQI5"/>
<dbReference type="GO" id="GO:0006260">
    <property type="term" value="P:DNA replication"/>
    <property type="evidence" value="ECO:0007669"/>
    <property type="project" value="TreeGrafter"/>
</dbReference>
<name>F2UQI5_SALR5</name>
<reference evidence="4" key="1">
    <citation type="submission" date="2009-08" db="EMBL/GenBank/DDBJ databases">
        <title>Annotation of Salpingoeca rosetta.</title>
        <authorList>
            <consortium name="The Broad Institute Genome Sequencing Platform"/>
            <person name="Russ C."/>
            <person name="Cuomo C."/>
            <person name="Burger G."/>
            <person name="Gray M.W."/>
            <person name="Holland P.W.H."/>
            <person name="King N."/>
            <person name="Lang F.B.F."/>
            <person name="Roger A.J."/>
            <person name="Ruiz-Trillo I."/>
            <person name="Young S.K."/>
            <person name="Zeng Q."/>
            <person name="Gargeya S."/>
            <person name="Alvarado L."/>
            <person name="Berlin A."/>
            <person name="Chapman S.B."/>
            <person name="Chen Z."/>
            <person name="Freedman E."/>
            <person name="Gellesch M."/>
            <person name="Goldberg J."/>
            <person name="Griggs A."/>
            <person name="Gujja S."/>
            <person name="Heilman E."/>
            <person name="Heiman D."/>
            <person name="Howarth C."/>
            <person name="Mehta T."/>
            <person name="Neiman D."/>
            <person name="Pearson M."/>
            <person name="Roberts A."/>
            <person name="Saif S."/>
            <person name="Shea T."/>
            <person name="Shenoy N."/>
            <person name="Sisk P."/>
            <person name="Stolte C."/>
            <person name="Sykes S."/>
            <person name="White J."/>
            <person name="Yandava C."/>
            <person name="Haas B."/>
            <person name="Nusbaum C."/>
            <person name="Birren B."/>
        </authorList>
    </citation>
    <scope>NUCLEOTIDE SEQUENCE [LARGE SCALE GENOMIC DNA]</scope>
    <source>
        <strain evidence="4">ATCC 50818</strain>
    </source>
</reference>
<dbReference type="GO" id="GO:0003690">
    <property type="term" value="F:double-stranded DNA binding"/>
    <property type="evidence" value="ECO:0007669"/>
    <property type="project" value="TreeGrafter"/>
</dbReference>
<evidence type="ECO:0000256" key="1">
    <source>
        <dbReference type="SAM" id="MobiDB-lite"/>
    </source>
</evidence>
<dbReference type="GO" id="GO:0006974">
    <property type="term" value="P:DNA damage response"/>
    <property type="evidence" value="ECO:0007669"/>
    <property type="project" value="TreeGrafter"/>
</dbReference>
<dbReference type="EMBL" id="GL832989">
    <property type="protein sequence ID" value="EGD79890.1"/>
    <property type="molecule type" value="Genomic_DNA"/>
</dbReference>
<evidence type="ECO:0000259" key="2">
    <source>
        <dbReference type="Pfam" id="PF18131"/>
    </source>
</evidence>
<dbReference type="CDD" id="cd13155">
    <property type="entry name" value="KOW_KIN17"/>
    <property type="match status" value="1"/>
</dbReference>
<feature type="region of interest" description="Disordered" evidence="1">
    <location>
        <begin position="1"/>
        <end position="37"/>
    </location>
</feature>
<organism evidence="5">
    <name type="scientific">Salpingoeca rosetta (strain ATCC 50818 / BSB-021)</name>
    <dbReference type="NCBI Taxonomy" id="946362"/>
    <lineage>
        <taxon>Eukaryota</taxon>
        <taxon>Choanoflagellata</taxon>
        <taxon>Craspedida</taxon>
        <taxon>Salpingoecidae</taxon>
        <taxon>Salpingoeca</taxon>
    </lineage>
</organism>